<keyword evidence="2" id="KW-1185">Reference proteome</keyword>
<name>A0ABQ0Q7C0_9PROT</name>
<dbReference type="EMBL" id="BAQW01000001">
    <property type="protein sequence ID" value="GBR07723.1"/>
    <property type="molecule type" value="Genomic_DNA"/>
</dbReference>
<dbReference type="Proteomes" id="UP001061070">
    <property type="component" value="Unassembled WGS sequence"/>
</dbReference>
<evidence type="ECO:0000313" key="2">
    <source>
        <dbReference type="Proteomes" id="UP001061070"/>
    </source>
</evidence>
<organism evidence="1 2">
    <name type="scientific">Gluconobacter frateurii NRIC 0228</name>
    <dbReference type="NCBI Taxonomy" id="1307946"/>
    <lineage>
        <taxon>Bacteria</taxon>
        <taxon>Pseudomonadati</taxon>
        <taxon>Pseudomonadota</taxon>
        <taxon>Alphaproteobacteria</taxon>
        <taxon>Acetobacterales</taxon>
        <taxon>Acetobacteraceae</taxon>
        <taxon>Gluconobacter</taxon>
    </lineage>
</organism>
<accession>A0ABQ0Q7C0</accession>
<gene>
    <name evidence="1" type="ORF">AA0228_0101</name>
</gene>
<reference evidence="1" key="1">
    <citation type="submission" date="2013-04" db="EMBL/GenBank/DDBJ databases">
        <title>The genome sequencing project of 58 acetic acid bacteria.</title>
        <authorList>
            <person name="Okamoto-Kainuma A."/>
            <person name="Ishikawa M."/>
            <person name="Umino S."/>
            <person name="Koizumi Y."/>
            <person name="Shiwa Y."/>
            <person name="Yoshikawa H."/>
            <person name="Matsutani M."/>
            <person name="Matsushita K."/>
        </authorList>
    </citation>
    <scope>NUCLEOTIDE SEQUENCE</scope>
    <source>
        <strain evidence="1">NRIC 0228</strain>
    </source>
</reference>
<sequence length="68" mass="7694">MMFQDISTRRLGAHAFEAVRNTFKDAEQGVIGHGIRFVPVMKEAPVLDGETADDMVRARFTQDWTNNP</sequence>
<evidence type="ECO:0000313" key="1">
    <source>
        <dbReference type="EMBL" id="GBR07723.1"/>
    </source>
</evidence>
<comment type="caution">
    <text evidence="1">The sequence shown here is derived from an EMBL/GenBank/DDBJ whole genome shotgun (WGS) entry which is preliminary data.</text>
</comment>
<proteinExistence type="predicted"/>
<protein>
    <submittedName>
        <fullName evidence="1">Uncharacterized protein</fullName>
    </submittedName>
</protein>